<protein>
    <submittedName>
        <fullName evidence="5">Muramidase</fullName>
    </submittedName>
</protein>
<keyword evidence="3" id="KW-0732">Signal</keyword>
<evidence type="ECO:0000313" key="6">
    <source>
        <dbReference type="Proteomes" id="UP000053095"/>
    </source>
</evidence>
<dbReference type="CDD" id="cd00118">
    <property type="entry name" value="LysM"/>
    <property type="match status" value="2"/>
</dbReference>
<gene>
    <name evidence="5" type="ORF">TCE0_044r17123</name>
</gene>
<evidence type="ECO:0000259" key="4">
    <source>
        <dbReference type="PROSITE" id="PS51782"/>
    </source>
</evidence>
<feature type="domain" description="LysM" evidence="4">
    <location>
        <begin position="169"/>
        <end position="215"/>
    </location>
</feature>
<dbReference type="InterPro" id="IPR052210">
    <property type="entry name" value="LysM1-like"/>
</dbReference>
<dbReference type="AlphaFoldDB" id="A0A478ECJ6"/>
<dbReference type="PANTHER" id="PTHR34997:SF1">
    <property type="entry name" value="PEPTIDOGLYCAN-BINDING LYSIN DOMAIN"/>
    <property type="match status" value="1"/>
</dbReference>
<feature type="chain" id="PRO_5019711470" evidence="3">
    <location>
        <begin position="19"/>
        <end position="244"/>
    </location>
</feature>
<feature type="signal peptide" evidence="3">
    <location>
        <begin position="1"/>
        <end position="18"/>
    </location>
</feature>
<dbReference type="EMBL" id="DF933840">
    <property type="protein sequence ID" value="GAM42810.1"/>
    <property type="molecule type" value="Genomic_DNA"/>
</dbReference>
<accession>A0A478ECJ6</accession>
<keyword evidence="1" id="KW-0147">Chitin-binding</keyword>
<evidence type="ECO:0000313" key="5">
    <source>
        <dbReference type="EMBL" id="GAM42810.1"/>
    </source>
</evidence>
<dbReference type="InterPro" id="IPR018392">
    <property type="entry name" value="LysM"/>
</dbReference>
<dbReference type="InterPro" id="IPR036779">
    <property type="entry name" value="LysM_dom_sf"/>
</dbReference>
<dbReference type="Pfam" id="PF01476">
    <property type="entry name" value="LysM"/>
    <property type="match status" value="1"/>
</dbReference>
<keyword evidence="2" id="KW-0843">Virulence</keyword>
<feature type="domain" description="LysM" evidence="4">
    <location>
        <begin position="82"/>
        <end position="129"/>
    </location>
</feature>
<evidence type="ECO:0000256" key="1">
    <source>
        <dbReference type="ARBA" id="ARBA00022669"/>
    </source>
</evidence>
<dbReference type="PANTHER" id="PTHR34997">
    <property type="entry name" value="AM15"/>
    <property type="match status" value="1"/>
</dbReference>
<dbReference type="GO" id="GO:0008061">
    <property type="term" value="F:chitin binding"/>
    <property type="evidence" value="ECO:0007669"/>
    <property type="project" value="UniProtKB-KW"/>
</dbReference>
<dbReference type="PROSITE" id="PS51782">
    <property type="entry name" value="LYSM"/>
    <property type="match status" value="2"/>
</dbReference>
<dbReference type="SUPFAM" id="SSF54106">
    <property type="entry name" value="LysM domain"/>
    <property type="match status" value="2"/>
</dbReference>
<name>A0A478ECJ6_TALPI</name>
<evidence type="ECO:0000256" key="3">
    <source>
        <dbReference type="SAM" id="SignalP"/>
    </source>
</evidence>
<keyword evidence="6" id="KW-1185">Reference proteome</keyword>
<evidence type="ECO:0000256" key="2">
    <source>
        <dbReference type="ARBA" id="ARBA00023026"/>
    </source>
</evidence>
<organism evidence="5 6">
    <name type="scientific">Talaromyces pinophilus</name>
    <name type="common">Penicillium pinophilum</name>
    <dbReference type="NCBI Taxonomy" id="128442"/>
    <lineage>
        <taxon>Eukaryota</taxon>
        <taxon>Fungi</taxon>
        <taxon>Dikarya</taxon>
        <taxon>Ascomycota</taxon>
        <taxon>Pezizomycotina</taxon>
        <taxon>Eurotiomycetes</taxon>
        <taxon>Eurotiomycetidae</taxon>
        <taxon>Eurotiales</taxon>
        <taxon>Trichocomaceae</taxon>
        <taxon>Talaromyces</taxon>
        <taxon>Talaromyces sect. Talaromyces</taxon>
    </lineage>
</organism>
<dbReference type="Gene3D" id="3.10.350.10">
    <property type="entry name" value="LysM domain"/>
    <property type="match status" value="2"/>
</dbReference>
<reference evidence="6" key="1">
    <citation type="journal article" date="2015" name="Genome Announc.">
        <title>Draft genome sequence of Talaromyces cellulolyticus strain Y-94, a source of lignocellulosic biomass-degrading enzymes.</title>
        <authorList>
            <person name="Fujii T."/>
            <person name="Koike H."/>
            <person name="Sawayama S."/>
            <person name="Yano S."/>
            <person name="Inoue H."/>
        </authorList>
    </citation>
    <scope>NUCLEOTIDE SEQUENCE [LARGE SCALE GENOMIC DNA]</scope>
    <source>
        <strain evidence="6">Y-94</strain>
    </source>
</reference>
<sequence length="244" mass="26088">MLFERVLLSCVLVGAATARTLQVTLLENILVTGTAFTEKPSDFIELKSPLPTAAKSPEREVVATAAAAPSPTQPGLISTCNAYYRVQRGDYCANVVDKFYALTLNEFYAWNPAVKPDCSELLDGYYVCVGISDSSPSPAVHPTAASGLQARAEAIPSPIQSGIANNCDNYYKVVPDDTCVGVAYQHGITLSQFYSWNPAVGYNCQVLLAGYYVCVGVSGMPPSPISLHQVPKVEQSAKATIKKP</sequence>
<dbReference type="Proteomes" id="UP000053095">
    <property type="component" value="Unassembled WGS sequence"/>
</dbReference>
<proteinExistence type="predicted"/>
<dbReference type="SMART" id="SM00257">
    <property type="entry name" value="LysM"/>
    <property type="match status" value="2"/>
</dbReference>